<evidence type="ECO:0000256" key="1">
    <source>
        <dbReference type="SAM" id="MobiDB-lite"/>
    </source>
</evidence>
<evidence type="ECO:0000313" key="3">
    <source>
        <dbReference type="EMBL" id="GAA2145616.1"/>
    </source>
</evidence>
<accession>A0ABN2ZQL2</accession>
<feature type="region of interest" description="Disordered" evidence="1">
    <location>
        <begin position="30"/>
        <end position="54"/>
    </location>
</feature>
<gene>
    <name evidence="3" type="ORF">GCM10009844_20630</name>
</gene>
<protein>
    <recommendedName>
        <fullName evidence="5">Lipoprotein</fullName>
    </recommendedName>
</protein>
<dbReference type="Proteomes" id="UP001501771">
    <property type="component" value="Unassembled WGS sequence"/>
</dbReference>
<evidence type="ECO:0000313" key="4">
    <source>
        <dbReference type="Proteomes" id="UP001501771"/>
    </source>
</evidence>
<reference evidence="3 4" key="1">
    <citation type="journal article" date="2019" name="Int. J. Syst. Evol. Microbiol.">
        <title>The Global Catalogue of Microorganisms (GCM) 10K type strain sequencing project: providing services to taxonomists for standard genome sequencing and annotation.</title>
        <authorList>
            <consortium name="The Broad Institute Genomics Platform"/>
            <consortium name="The Broad Institute Genome Sequencing Center for Infectious Disease"/>
            <person name="Wu L."/>
            <person name="Ma J."/>
        </authorList>
    </citation>
    <scope>NUCLEOTIDE SEQUENCE [LARGE SCALE GENOMIC DNA]</scope>
    <source>
        <strain evidence="3 4">JCM 16022</strain>
    </source>
</reference>
<evidence type="ECO:0008006" key="5">
    <source>
        <dbReference type="Google" id="ProtNLM"/>
    </source>
</evidence>
<name>A0ABN2ZQL2_9ACTN</name>
<keyword evidence="4" id="KW-1185">Reference proteome</keyword>
<dbReference type="PROSITE" id="PS51257">
    <property type="entry name" value="PROKAR_LIPOPROTEIN"/>
    <property type="match status" value="1"/>
</dbReference>
<keyword evidence="2" id="KW-0732">Signal</keyword>
<proteinExistence type="predicted"/>
<feature type="chain" id="PRO_5046767677" description="Lipoprotein" evidence="2">
    <location>
        <begin position="28"/>
        <end position="164"/>
    </location>
</feature>
<evidence type="ECO:0000256" key="2">
    <source>
        <dbReference type="SAM" id="SignalP"/>
    </source>
</evidence>
<dbReference type="EMBL" id="BAAAQR010000005">
    <property type="protein sequence ID" value="GAA2145616.1"/>
    <property type="molecule type" value="Genomic_DNA"/>
</dbReference>
<comment type="caution">
    <text evidence="3">The sequence shown here is derived from an EMBL/GenBank/DDBJ whole genome shotgun (WGS) entry which is preliminary data.</text>
</comment>
<dbReference type="RefSeq" id="WP_344151099.1">
    <property type="nucleotide sequence ID" value="NZ_BAAAQR010000005.1"/>
</dbReference>
<organism evidence="3 4">
    <name type="scientific">Nocardioides koreensis</name>
    <dbReference type="NCBI Taxonomy" id="433651"/>
    <lineage>
        <taxon>Bacteria</taxon>
        <taxon>Bacillati</taxon>
        <taxon>Actinomycetota</taxon>
        <taxon>Actinomycetes</taxon>
        <taxon>Propionibacteriales</taxon>
        <taxon>Nocardioidaceae</taxon>
        <taxon>Nocardioides</taxon>
    </lineage>
</organism>
<sequence length="164" mass="16974">MHEYRNTPSGRLLATSSILLLALTACGLDDQTSNEPPGPHGSPTSAGECSDLPMVGSDGGMVLGTDWSTETHPYGQPVDLTVCVTTSDSGKVRVRSSATGITVTPRTQRVRATGNGLLTVQMRVASGTPSGTALRLVQYGGGVFGDSTGPSIVTTADGWHFDRP</sequence>
<feature type="signal peptide" evidence="2">
    <location>
        <begin position="1"/>
        <end position="27"/>
    </location>
</feature>